<evidence type="ECO:0000313" key="3">
    <source>
        <dbReference type="EMBL" id="ADH90804.1"/>
    </source>
</evidence>
<evidence type="ECO:0000259" key="1">
    <source>
        <dbReference type="Pfam" id="PF01408"/>
    </source>
</evidence>
<dbReference type="Gene3D" id="3.30.360.10">
    <property type="entry name" value="Dihydrodipicolinate Reductase, domain 2"/>
    <property type="match status" value="1"/>
</dbReference>
<dbReference type="GO" id="GO:0000166">
    <property type="term" value="F:nucleotide binding"/>
    <property type="evidence" value="ECO:0007669"/>
    <property type="project" value="InterPro"/>
</dbReference>
<dbReference type="PANTHER" id="PTHR43377:SF1">
    <property type="entry name" value="BILIVERDIN REDUCTASE A"/>
    <property type="match status" value="1"/>
</dbReference>
<feature type="domain" description="GFO/IDH/MocA-like oxidoreductase" evidence="2">
    <location>
        <begin position="138"/>
        <end position="235"/>
    </location>
</feature>
<accession>D7AA17</accession>
<keyword evidence="4" id="KW-1185">Reference proteome</keyword>
<name>D7AA17_ANCN5</name>
<dbReference type="Pfam" id="PF01408">
    <property type="entry name" value="GFO_IDH_MocA"/>
    <property type="match status" value="1"/>
</dbReference>
<dbReference type="InterPro" id="IPR000683">
    <property type="entry name" value="Gfo/Idh/MocA-like_OxRdtase_N"/>
</dbReference>
<organism evidence="3 4">
    <name type="scientific">Ancylobacter novellus (strain ATCC 8093 / DSM 506 / JCM 20403 / CCM 1077 / IAM 12100 / NBRC 12443 / NCIMB 10456)</name>
    <name type="common">Starkeya novella</name>
    <dbReference type="NCBI Taxonomy" id="639283"/>
    <lineage>
        <taxon>Bacteria</taxon>
        <taxon>Pseudomonadati</taxon>
        <taxon>Pseudomonadota</taxon>
        <taxon>Alphaproteobacteria</taxon>
        <taxon>Hyphomicrobiales</taxon>
        <taxon>Xanthobacteraceae</taxon>
        <taxon>Ancylobacter</taxon>
    </lineage>
</organism>
<dbReference type="PANTHER" id="PTHR43377">
    <property type="entry name" value="BILIVERDIN REDUCTASE A"/>
    <property type="match status" value="1"/>
</dbReference>
<dbReference type="RefSeq" id="WP_013168305.1">
    <property type="nucleotide sequence ID" value="NC_014217.1"/>
</dbReference>
<dbReference type="Gene3D" id="3.40.50.720">
    <property type="entry name" value="NAD(P)-binding Rossmann-like Domain"/>
    <property type="match status" value="1"/>
</dbReference>
<dbReference type="KEGG" id="sno:Snov_3530"/>
<dbReference type="InterPro" id="IPR051450">
    <property type="entry name" value="Gfo/Idh/MocA_Oxidoreductases"/>
</dbReference>
<protein>
    <submittedName>
        <fullName evidence="3">Oxidoreductase domain protein</fullName>
    </submittedName>
</protein>
<evidence type="ECO:0000313" key="4">
    <source>
        <dbReference type="Proteomes" id="UP000006633"/>
    </source>
</evidence>
<dbReference type="HOGENOM" id="CLU_074531_0_0_5"/>
<gene>
    <name evidence="3" type="ordered locus">Snov_3530</name>
</gene>
<reference evidence="3 4" key="1">
    <citation type="journal article" date="2012" name="Stand. Genomic Sci.">
        <title>Complete genome sequence of the facultatively chemolithoautotrophic and methylotrophic alpha Proteobacterium Starkeya novella type strain (ATCC 8093(T)).</title>
        <authorList>
            <person name="Kappler U."/>
            <person name="Davenport K."/>
            <person name="Beatson S."/>
            <person name="Lucas S."/>
            <person name="Lapidus A."/>
            <person name="Copeland A."/>
            <person name="Berry K.W."/>
            <person name="Glavina Del Rio T."/>
            <person name="Hammon N."/>
            <person name="Dalin E."/>
            <person name="Tice H."/>
            <person name="Pitluck S."/>
            <person name="Richardson P."/>
            <person name="Bruce D."/>
            <person name="Goodwin L.A."/>
            <person name="Han C."/>
            <person name="Tapia R."/>
            <person name="Detter J.C."/>
            <person name="Chang Y.J."/>
            <person name="Jeffries C.D."/>
            <person name="Land M."/>
            <person name="Hauser L."/>
            <person name="Kyrpides N.C."/>
            <person name="Goker M."/>
            <person name="Ivanova N."/>
            <person name="Klenk H.P."/>
            <person name="Woyke T."/>
        </authorList>
    </citation>
    <scope>NUCLEOTIDE SEQUENCE [LARGE SCALE GENOMIC DNA]</scope>
    <source>
        <strain evidence="4">ATCC 8093 / DSM 506 / JCM 20403 / CCM 1077 / IAM 12100 / NBRC 12443 / NCIMB 10456</strain>
    </source>
</reference>
<sequence>MKIVFIGASHWHLDLYLIPLLEVPGAELVGIADPDAAVVARLTARLGCAGDTDYRALCRRLKPDFVFALGRHIDMPEEARFLIEEGIPFALEKPCGLNTADVASIAELAERRGAFASVPLVFRNGDFARHLEGLKAEGDLSYATFRFIAGFPARYRQAGCDWMLDPALSGGGCTINLAIHFFDLAIRLFGDEVRVLSATMANHAWRERVEDYSVVTFERSGALCVVETGYLYPAPTSNFDMHYAVRSPQHYTIAHDMQSVESLANDGASRIWPALTTNVPHYRTFVFDVLERVKAGRPPLASLSDMVPIMRLVDDAYGKARAAGTLLPPA</sequence>
<proteinExistence type="predicted"/>
<dbReference type="EMBL" id="CP002026">
    <property type="protein sequence ID" value="ADH90804.1"/>
    <property type="molecule type" value="Genomic_DNA"/>
</dbReference>
<dbReference type="AlphaFoldDB" id="D7AA17"/>
<dbReference type="OrthoDB" id="9792935at2"/>
<dbReference type="STRING" id="639283.Snov_3530"/>
<dbReference type="SUPFAM" id="SSF55347">
    <property type="entry name" value="Glyceraldehyde-3-phosphate dehydrogenase-like, C-terminal domain"/>
    <property type="match status" value="1"/>
</dbReference>
<feature type="domain" description="Gfo/Idh/MocA-like oxidoreductase N-terminal" evidence="1">
    <location>
        <begin position="2"/>
        <end position="118"/>
    </location>
</feature>
<dbReference type="InterPro" id="IPR036291">
    <property type="entry name" value="NAD(P)-bd_dom_sf"/>
</dbReference>
<dbReference type="eggNOG" id="COG0673">
    <property type="taxonomic scope" value="Bacteria"/>
</dbReference>
<dbReference type="Proteomes" id="UP000006633">
    <property type="component" value="Chromosome"/>
</dbReference>
<dbReference type="InterPro" id="IPR055170">
    <property type="entry name" value="GFO_IDH_MocA-like_dom"/>
</dbReference>
<dbReference type="SUPFAM" id="SSF51735">
    <property type="entry name" value="NAD(P)-binding Rossmann-fold domains"/>
    <property type="match status" value="1"/>
</dbReference>
<evidence type="ECO:0000259" key="2">
    <source>
        <dbReference type="Pfam" id="PF22725"/>
    </source>
</evidence>
<dbReference type="Pfam" id="PF22725">
    <property type="entry name" value="GFO_IDH_MocA_C3"/>
    <property type="match status" value="1"/>
</dbReference>